<dbReference type="GO" id="GO:0005524">
    <property type="term" value="F:ATP binding"/>
    <property type="evidence" value="ECO:0007669"/>
    <property type="project" value="UniProtKB-KW"/>
</dbReference>
<dbReference type="Proteomes" id="UP000198806">
    <property type="component" value="Unassembled WGS sequence"/>
</dbReference>
<evidence type="ECO:0000256" key="2">
    <source>
        <dbReference type="ARBA" id="ARBA00022679"/>
    </source>
</evidence>
<dbReference type="InterPro" id="IPR029056">
    <property type="entry name" value="Ribokinase-like"/>
</dbReference>
<protein>
    <submittedName>
        <fullName evidence="7">Fructokinase</fullName>
    </submittedName>
</protein>
<dbReference type="EMBL" id="FOWD01000001">
    <property type="protein sequence ID" value="SFN77806.1"/>
    <property type="molecule type" value="Genomic_DNA"/>
</dbReference>
<keyword evidence="5" id="KW-0067">ATP-binding</keyword>
<dbReference type="RefSeq" id="WP_170847846.1">
    <property type="nucleotide sequence ID" value="NZ_BAABFM010000003.1"/>
</dbReference>
<proteinExistence type="inferred from homology"/>
<sequence length="310" mass="34604">MDVISMGEMLIDFTPGKEKNSYIKNPGGAPANAAVSIARNGLKVGFLGKLGEDDFGRFLRETLEEDGVTYLCEGLTKEAVTTLAFVTLYENGERSFTFARKPGADMMLYEWDVKEEDIAKCRLFHAGSFSLSENPSRDAVKYAMKMAHEQGKLVSFDVNYRDMVWESKEAAKNEVDKVLPYIDLLKISDEELYFVGGEENIFRLMDEYDITVVIETLGAKGAKYFFRKEIGKVEGRRVHAVDATGAGDAFFGGFLSKLLLEDVNKKQDLTKDIIEAALKYGNISGSLCVQKMGGIPALPTREEIEKVWNM</sequence>
<dbReference type="GO" id="GO:0016301">
    <property type="term" value="F:kinase activity"/>
    <property type="evidence" value="ECO:0007669"/>
    <property type="project" value="UniProtKB-KW"/>
</dbReference>
<comment type="similarity">
    <text evidence="1">Belongs to the carbohydrate kinase PfkB family.</text>
</comment>
<organism evidence="7 8">
    <name type="scientific">Anaerocolumna aminovalerica</name>
    <dbReference type="NCBI Taxonomy" id="1527"/>
    <lineage>
        <taxon>Bacteria</taxon>
        <taxon>Bacillati</taxon>
        <taxon>Bacillota</taxon>
        <taxon>Clostridia</taxon>
        <taxon>Lachnospirales</taxon>
        <taxon>Lachnospiraceae</taxon>
        <taxon>Anaerocolumna</taxon>
    </lineage>
</organism>
<dbReference type="Pfam" id="PF00294">
    <property type="entry name" value="PfkB"/>
    <property type="match status" value="1"/>
</dbReference>
<gene>
    <name evidence="7" type="ORF">SAMN04489757_101196</name>
</gene>
<dbReference type="PANTHER" id="PTHR43085:SF1">
    <property type="entry name" value="PSEUDOURIDINE KINASE-RELATED"/>
    <property type="match status" value="1"/>
</dbReference>
<dbReference type="SUPFAM" id="SSF53613">
    <property type="entry name" value="Ribokinase-like"/>
    <property type="match status" value="1"/>
</dbReference>
<dbReference type="PRINTS" id="PR00990">
    <property type="entry name" value="RIBOKINASE"/>
</dbReference>
<evidence type="ECO:0000259" key="6">
    <source>
        <dbReference type="Pfam" id="PF00294"/>
    </source>
</evidence>
<accession>A0A1I5BSW6</accession>
<name>A0A1I5BSW6_9FIRM</name>
<dbReference type="STRING" id="1527.SAMN04489757_101196"/>
<dbReference type="PANTHER" id="PTHR43085">
    <property type="entry name" value="HEXOKINASE FAMILY MEMBER"/>
    <property type="match status" value="1"/>
</dbReference>
<evidence type="ECO:0000256" key="4">
    <source>
        <dbReference type="ARBA" id="ARBA00022777"/>
    </source>
</evidence>
<feature type="domain" description="Carbohydrate kinase PfkB" evidence="6">
    <location>
        <begin position="3"/>
        <end position="300"/>
    </location>
</feature>
<dbReference type="Gene3D" id="3.40.1190.20">
    <property type="match status" value="1"/>
</dbReference>
<keyword evidence="4 7" id="KW-0418">Kinase</keyword>
<reference evidence="7 8" key="1">
    <citation type="submission" date="2016-10" db="EMBL/GenBank/DDBJ databases">
        <authorList>
            <person name="de Groot N.N."/>
        </authorList>
    </citation>
    <scope>NUCLEOTIDE SEQUENCE [LARGE SCALE GENOMIC DNA]</scope>
    <source>
        <strain evidence="7 8">DSM 1283</strain>
    </source>
</reference>
<keyword evidence="2" id="KW-0808">Transferase</keyword>
<evidence type="ECO:0000256" key="5">
    <source>
        <dbReference type="ARBA" id="ARBA00022840"/>
    </source>
</evidence>
<dbReference type="InterPro" id="IPR011611">
    <property type="entry name" value="PfkB_dom"/>
</dbReference>
<evidence type="ECO:0000313" key="8">
    <source>
        <dbReference type="Proteomes" id="UP000198806"/>
    </source>
</evidence>
<evidence type="ECO:0000256" key="1">
    <source>
        <dbReference type="ARBA" id="ARBA00010688"/>
    </source>
</evidence>
<keyword evidence="8" id="KW-1185">Reference proteome</keyword>
<keyword evidence="3" id="KW-0547">Nucleotide-binding</keyword>
<evidence type="ECO:0000313" key="7">
    <source>
        <dbReference type="EMBL" id="SFN77806.1"/>
    </source>
</evidence>
<dbReference type="AlphaFoldDB" id="A0A1I5BSW6"/>
<dbReference type="InterPro" id="IPR002139">
    <property type="entry name" value="Ribo/fructo_kinase"/>
</dbReference>
<dbReference type="CDD" id="cd01167">
    <property type="entry name" value="bac_FRK"/>
    <property type="match status" value="1"/>
</dbReference>
<dbReference type="InterPro" id="IPR050306">
    <property type="entry name" value="PfkB_Carbo_kinase"/>
</dbReference>
<evidence type="ECO:0000256" key="3">
    <source>
        <dbReference type="ARBA" id="ARBA00022741"/>
    </source>
</evidence>